<dbReference type="SUPFAM" id="SSF54236">
    <property type="entry name" value="Ubiquitin-like"/>
    <property type="match status" value="1"/>
</dbReference>
<feature type="compositionally biased region" description="Low complexity" evidence="1">
    <location>
        <begin position="138"/>
        <end position="166"/>
    </location>
</feature>
<feature type="region of interest" description="Disordered" evidence="1">
    <location>
        <begin position="133"/>
        <end position="184"/>
    </location>
</feature>
<gene>
    <name evidence="2" type="ORF">K457DRAFT_132775</name>
</gene>
<evidence type="ECO:0000256" key="1">
    <source>
        <dbReference type="SAM" id="MobiDB-lite"/>
    </source>
</evidence>
<keyword evidence="3" id="KW-1185">Reference proteome</keyword>
<feature type="compositionally biased region" description="Low complexity" evidence="1">
    <location>
        <begin position="364"/>
        <end position="400"/>
    </location>
</feature>
<feature type="compositionally biased region" description="Low complexity" evidence="1">
    <location>
        <begin position="468"/>
        <end position="481"/>
    </location>
</feature>
<dbReference type="PANTHER" id="PTHR12943">
    <property type="entry name" value="HOMOCYSTEINE-RESPONSIVE ENDOPLASMIC RETICULUM-RESIDENT UNIQUITIN-LIKE DOMAIN HERPUD PROTEIN FAMILY MEMBER"/>
    <property type="match status" value="1"/>
</dbReference>
<evidence type="ECO:0000313" key="3">
    <source>
        <dbReference type="Proteomes" id="UP000078512"/>
    </source>
</evidence>
<protein>
    <recommendedName>
        <fullName evidence="4">Ubiquitin-like domain-containing protein</fullName>
    </recommendedName>
</protein>
<dbReference type="PANTHER" id="PTHR12943:SF27">
    <property type="entry name" value="HOMOCYSTEINE-INDUCED ENDOPLASMIC RETICULUM PROTEIN, ISOFORM A"/>
    <property type="match status" value="1"/>
</dbReference>
<organism evidence="2 3">
    <name type="scientific">Linnemannia elongata AG-77</name>
    <dbReference type="NCBI Taxonomy" id="1314771"/>
    <lineage>
        <taxon>Eukaryota</taxon>
        <taxon>Fungi</taxon>
        <taxon>Fungi incertae sedis</taxon>
        <taxon>Mucoromycota</taxon>
        <taxon>Mortierellomycotina</taxon>
        <taxon>Mortierellomycetes</taxon>
        <taxon>Mortierellales</taxon>
        <taxon>Mortierellaceae</taxon>
        <taxon>Linnemannia</taxon>
    </lineage>
</organism>
<dbReference type="Proteomes" id="UP000078512">
    <property type="component" value="Unassembled WGS sequence"/>
</dbReference>
<reference evidence="2 3" key="1">
    <citation type="submission" date="2016-05" db="EMBL/GenBank/DDBJ databases">
        <title>Genome sequencing reveals origins of a unique bacterial endosymbiosis in the earliest lineages of terrestrial Fungi.</title>
        <authorList>
            <consortium name="DOE Joint Genome Institute"/>
            <person name="Uehling J."/>
            <person name="Gryganskyi A."/>
            <person name="Hameed K."/>
            <person name="Tschaplinski T."/>
            <person name="Misztal P."/>
            <person name="Wu S."/>
            <person name="Desiro A."/>
            <person name="Vande Pol N."/>
            <person name="Du Z.-Y."/>
            <person name="Zienkiewicz A."/>
            <person name="Zienkiewicz K."/>
            <person name="Morin E."/>
            <person name="Tisserant E."/>
            <person name="Splivallo R."/>
            <person name="Hainaut M."/>
            <person name="Henrissat B."/>
            <person name="Ohm R."/>
            <person name="Kuo A."/>
            <person name="Yan J."/>
            <person name="Lipzen A."/>
            <person name="Nolan M."/>
            <person name="Labutti K."/>
            <person name="Barry K."/>
            <person name="Goldstein A."/>
            <person name="Labbe J."/>
            <person name="Schadt C."/>
            <person name="Tuskan G."/>
            <person name="Grigoriev I."/>
            <person name="Martin F."/>
            <person name="Vilgalys R."/>
            <person name="Bonito G."/>
        </authorList>
    </citation>
    <scope>NUCLEOTIDE SEQUENCE [LARGE SCALE GENOMIC DNA]</scope>
    <source>
        <strain evidence="2 3">AG-77</strain>
    </source>
</reference>
<dbReference type="AlphaFoldDB" id="A0A197KGM5"/>
<feature type="region of interest" description="Disordered" evidence="1">
    <location>
        <begin position="257"/>
        <end position="283"/>
    </location>
</feature>
<dbReference type="InterPro" id="IPR029071">
    <property type="entry name" value="Ubiquitin-like_domsf"/>
</dbReference>
<dbReference type="GO" id="GO:0030968">
    <property type="term" value="P:endoplasmic reticulum unfolded protein response"/>
    <property type="evidence" value="ECO:0007669"/>
    <property type="project" value="TreeGrafter"/>
</dbReference>
<feature type="region of interest" description="Disordered" evidence="1">
    <location>
        <begin position="337"/>
        <end position="481"/>
    </location>
</feature>
<dbReference type="OrthoDB" id="21589at2759"/>
<accession>A0A197KGM5</accession>
<sequence length="528" mass="56287">MGTLTLKIQPPVPSYSPHPHEQDPFSVTVDSLTTVKHLKQVVLQHLVHSLTLALPFPLPPATDLGLVFDGHILNDTDTLDKVFEKVDCTTSLPHIHLIVPSSRSKGISEVNEPCSPAPLYFHSQFTSPAPVSTYCSHGSTSPSRQQTTTTTSTPAEESSTPTPGTTERCHSNMAEGSPMSSVAEKKTTYPVPPAYPALYPQVLAPFQYQYVLVNGMPYLAPSYYIPLLHMQQFAISGHAAAISPSGPGFNSPVIGLHQQNQPQPQREAGAAVAPEGDAQDQAARGQRRAASLWLLLKLAFGVYLFSQNGSIERIVLLHIAALIIFLHQTGRLRIVRRVPRPPQEAPRDPRMNAAGVAEQPPAPLTNQPATPAPAQASSTPATTSNACDASNTASSSVTSNEIDHSKSGGDSQVLDDMNRSAKLDPTPDVSLGQDTATTTSTTTSFTPPSATENTDSQSIRTTAEQTGSTAAITSPPAAAAALPEEQRVSTWRYVEHGILTFIASLIPTPPPENEQRDANAVAAAERVL</sequence>
<dbReference type="InterPro" id="IPR039751">
    <property type="entry name" value="HERPUD1/2"/>
</dbReference>
<proteinExistence type="predicted"/>
<dbReference type="EMBL" id="KV442014">
    <property type="protein sequence ID" value="OAQ35524.1"/>
    <property type="molecule type" value="Genomic_DNA"/>
</dbReference>
<dbReference type="Gene3D" id="3.10.20.90">
    <property type="entry name" value="Phosphatidylinositol 3-kinase Catalytic Subunit, Chain A, domain 1"/>
    <property type="match status" value="1"/>
</dbReference>
<evidence type="ECO:0008006" key="4">
    <source>
        <dbReference type="Google" id="ProtNLM"/>
    </source>
</evidence>
<feature type="compositionally biased region" description="Polar residues" evidence="1">
    <location>
        <begin position="452"/>
        <end position="467"/>
    </location>
</feature>
<feature type="compositionally biased region" description="Low complexity" evidence="1">
    <location>
        <begin position="435"/>
        <end position="451"/>
    </location>
</feature>
<name>A0A197KGM5_9FUNG</name>
<evidence type="ECO:0000313" key="2">
    <source>
        <dbReference type="EMBL" id="OAQ35524.1"/>
    </source>
</evidence>